<name>A0A2G8K4V5_STIJA</name>
<feature type="non-terminal residue" evidence="1">
    <location>
        <position position="1"/>
    </location>
</feature>
<keyword evidence="2" id="KW-1185">Reference proteome</keyword>
<proteinExistence type="predicted"/>
<accession>A0A2G8K4V5</accession>
<gene>
    <name evidence="1" type="ORF">BSL78_20108</name>
</gene>
<evidence type="ECO:0000313" key="1">
    <source>
        <dbReference type="EMBL" id="PIK43034.1"/>
    </source>
</evidence>
<dbReference type="AlphaFoldDB" id="A0A2G8K4V5"/>
<dbReference type="EMBL" id="MRZV01000881">
    <property type="protein sequence ID" value="PIK43034.1"/>
    <property type="molecule type" value="Genomic_DNA"/>
</dbReference>
<dbReference type="Proteomes" id="UP000230750">
    <property type="component" value="Unassembled WGS sequence"/>
</dbReference>
<comment type="caution">
    <text evidence="1">The sequence shown here is derived from an EMBL/GenBank/DDBJ whole genome shotgun (WGS) entry which is preliminary data.</text>
</comment>
<reference evidence="1 2" key="1">
    <citation type="journal article" date="2017" name="PLoS Biol.">
        <title>The sea cucumber genome provides insights into morphological evolution and visceral regeneration.</title>
        <authorList>
            <person name="Zhang X."/>
            <person name="Sun L."/>
            <person name="Yuan J."/>
            <person name="Sun Y."/>
            <person name="Gao Y."/>
            <person name="Zhang L."/>
            <person name="Li S."/>
            <person name="Dai H."/>
            <person name="Hamel J.F."/>
            <person name="Liu C."/>
            <person name="Yu Y."/>
            <person name="Liu S."/>
            <person name="Lin W."/>
            <person name="Guo K."/>
            <person name="Jin S."/>
            <person name="Xu P."/>
            <person name="Storey K.B."/>
            <person name="Huan P."/>
            <person name="Zhang T."/>
            <person name="Zhou Y."/>
            <person name="Zhang J."/>
            <person name="Lin C."/>
            <person name="Li X."/>
            <person name="Xing L."/>
            <person name="Huo D."/>
            <person name="Sun M."/>
            <person name="Wang L."/>
            <person name="Mercier A."/>
            <person name="Li F."/>
            <person name="Yang H."/>
            <person name="Xiang J."/>
        </authorList>
    </citation>
    <scope>NUCLEOTIDE SEQUENCE [LARGE SCALE GENOMIC DNA]</scope>
    <source>
        <strain evidence="1">Shaxun</strain>
        <tissue evidence="1">Muscle</tissue>
    </source>
</reference>
<organism evidence="1 2">
    <name type="scientific">Stichopus japonicus</name>
    <name type="common">Sea cucumber</name>
    <dbReference type="NCBI Taxonomy" id="307972"/>
    <lineage>
        <taxon>Eukaryota</taxon>
        <taxon>Metazoa</taxon>
        <taxon>Echinodermata</taxon>
        <taxon>Eleutherozoa</taxon>
        <taxon>Echinozoa</taxon>
        <taxon>Holothuroidea</taxon>
        <taxon>Aspidochirotacea</taxon>
        <taxon>Aspidochirotida</taxon>
        <taxon>Stichopodidae</taxon>
        <taxon>Apostichopus</taxon>
    </lineage>
</organism>
<dbReference type="OrthoDB" id="10033786at2759"/>
<protein>
    <submittedName>
        <fullName evidence="1">Putative metal-response element-binding transcription factor 2 isoform X2</fullName>
    </submittedName>
</protein>
<evidence type="ECO:0000313" key="2">
    <source>
        <dbReference type="Proteomes" id="UP000230750"/>
    </source>
</evidence>
<sequence length="130" mass="14452">LAARRSEKQSFLLYALQSSQTRFACGKEVKKKKDLWGLRNRSPPVPPAVLLPAVGQITDEVMTNFQSVKESKVMTFVPAGNTSPVPTSVIKRGRKSKQLTKEEIEKKTKLAKKQLLAATSSLTVHMDNAW</sequence>
<dbReference type="STRING" id="307972.A0A2G8K4V5"/>